<gene>
    <name evidence="1" type="ORF">NITLEN_30196</name>
</gene>
<evidence type="ECO:0000313" key="1">
    <source>
        <dbReference type="EMBL" id="SPP65282.1"/>
    </source>
</evidence>
<accession>A0A330L606</accession>
<sequence>MKQMAFVKVLSAVACVLMLCMSAPSLAIAD</sequence>
<reference evidence="2" key="1">
    <citation type="submission" date="2018-04" db="EMBL/GenBank/DDBJ databases">
        <authorList>
            <person name="Lucker S."/>
            <person name="Sakoula D."/>
        </authorList>
    </citation>
    <scope>NUCLEOTIDE SEQUENCE [LARGE SCALE GENOMIC DNA]</scope>
</reference>
<name>A0A330L606_9BACT</name>
<keyword evidence="2" id="KW-1185">Reference proteome</keyword>
<dbReference type="InParanoid" id="A0A330L606"/>
<dbReference type="Proteomes" id="UP000248168">
    <property type="component" value="Unassembled WGS sequence"/>
</dbReference>
<dbReference type="EMBL" id="OUNR01000016">
    <property type="protein sequence ID" value="SPP65282.1"/>
    <property type="molecule type" value="Genomic_DNA"/>
</dbReference>
<organism evidence="1 2">
    <name type="scientific">Nitrospira lenta</name>
    <dbReference type="NCBI Taxonomy" id="1436998"/>
    <lineage>
        <taxon>Bacteria</taxon>
        <taxon>Pseudomonadati</taxon>
        <taxon>Nitrospirota</taxon>
        <taxon>Nitrospiria</taxon>
        <taxon>Nitrospirales</taxon>
        <taxon>Nitrospiraceae</taxon>
        <taxon>Nitrospira</taxon>
    </lineage>
</organism>
<evidence type="ECO:0000313" key="2">
    <source>
        <dbReference type="Proteomes" id="UP000248168"/>
    </source>
</evidence>
<proteinExistence type="predicted"/>
<protein>
    <submittedName>
        <fullName evidence="1">Uncharacterized protein</fullName>
    </submittedName>
</protein>
<dbReference type="AlphaFoldDB" id="A0A330L606"/>